<reference evidence="1" key="1">
    <citation type="submission" date="2023-01" db="EMBL/GenBank/DDBJ databases">
        <authorList>
            <person name="Piombo E."/>
        </authorList>
    </citation>
    <scope>NUCLEOTIDE SEQUENCE</scope>
</reference>
<dbReference type="Proteomes" id="UP001160390">
    <property type="component" value="Unassembled WGS sequence"/>
</dbReference>
<evidence type="ECO:0000313" key="2">
    <source>
        <dbReference type="Proteomes" id="UP001160390"/>
    </source>
</evidence>
<accession>A0AA35LPN9</accession>
<organism evidence="1 2">
    <name type="scientific">Clonostachys chloroleuca</name>
    <dbReference type="NCBI Taxonomy" id="1926264"/>
    <lineage>
        <taxon>Eukaryota</taxon>
        <taxon>Fungi</taxon>
        <taxon>Dikarya</taxon>
        <taxon>Ascomycota</taxon>
        <taxon>Pezizomycotina</taxon>
        <taxon>Sordariomycetes</taxon>
        <taxon>Hypocreomycetidae</taxon>
        <taxon>Hypocreales</taxon>
        <taxon>Bionectriaceae</taxon>
        <taxon>Clonostachys</taxon>
    </lineage>
</organism>
<sequence>MTEAERRTQHHCARPRYNRLRDSRRVECPCLAPTVSRATTEQLFDELKVLDDSNATLKFKRMALIMKDDVTDMVHHEFHEFVNAQAEKRGSEREGRGK</sequence>
<gene>
    <name evidence="1" type="ORF">CCHLO57077_00013478</name>
</gene>
<dbReference type="AlphaFoldDB" id="A0AA35LPN9"/>
<proteinExistence type="predicted"/>
<evidence type="ECO:0000313" key="1">
    <source>
        <dbReference type="EMBL" id="CAI6023173.1"/>
    </source>
</evidence>
<dbReference type="EMBL" id="CABFNP030000459">
    <property type="protein sequence ID" value="CAI6023173.1"/>
    <property type="molecule type" value="Genomic_DNA"/>
</dbReference>
<comment type="caution">
    <text evidence="1">The sequence shown here is derived from an EMBL/GenBank/DDBJ whole genome shotgun (WGS) entry which is preliminary data.</text>
</comment>
<keyword evidence="2" id="KW-1185">Reference proteome</keyword>
<protein>
    <submittedName>
        <fullName evidence="1">Uncharacterized protein</fullName>
    </submittedName>
</protein>
<name>A0AA35LPN9_9HYPO</name>